<dbReference type="AlphaFoldDB" id="A0AAU7MY89"/>
<reference evidence="1" key="1">
    <citation type="submission" date="2024-05" db="EMBL/GenBank/DDBJ databases">
        <title>Draft Genome Sequences of Flagellimonas sp. MMG031 and Marinobacter sp. MMG032 Isolated from the dinoflagellate Symbiodinium pilosum.</title>
        <authorList>
            <person name="Shikuma N.J."/>
            <person name="Farrell M.V."/>
        </authorList>
    </citation>
    <scope>NUCLEOTIDE SEQUENCE</scope>
    <source>
        <strain evidence="1">MMG031</strain>
    </source>
</reference>
<proteinExistence type="predicted"/>
<gene>
    <name evidence="1" type="ORF">ABNE31_16540</name>
</gene>
<dbReference type="KEGG" id="fld:ABNE31_16540"/>
<evidence type="ECO:0000313" key="1">
    <source>
        <dbReference type="EMBL" id="XBQ23202.1"/>
    </source>
</evidence>
<protein>
    <submittedName>
        <fullName evidence="1">Uncharacterized protein</fullName>
    </submittedName>
</protein>
<organism evidence="1">
    <name type="scientific">Flagellimonas sp. MMG031</name>
    <dbReference type="NCBI Taxonomy" id="3158549"/>
    <lineage>
        <taxon>Bacteria</taxon>
        <taxon>Pseudomonadati</taxon>
        <taxon>Bacteroidota</taxon>
        <taxon>Flavobacteriia</taxon>
        <taxon>Flavobacteriales</taxon>
        <taxon>Flavobacteriaceae</taxon>
        <taxon>Flagellimonas</taxon>
    </lineage>
</organism>
<dbReference type="RefSeq" id="WP_349351893.1">
    <property type="nucleotide sequence ID" value="NZ_CP157804.1"/>
</dbReference>
<dbReference type="EMBL" id="CP157804">
    <property type="protein sequence ID" value="XBQ23202.1"/>
    <property type="molecule type" value="Genomic_DNA"/>
</dbReference>
<sequence length="69" mass="8106">MDKDETFSDWIIDNYGSPEQLSQILELGMFMLFFLEVDTFSRREIQDVAEAMRSISIRLRNQGSIELTK</sequence>
<name>A0AAU7MY89_9FLAO</name>
<accession>A0AAU7MY89</accession>